<dbReference type="InterPro" id="IPR036866">
    <property type="entry name" value="RibonucZ/Hydroxyglut_hydro"/>
</dbReference>
<gene>
    <name evidence="3" type="ORF">ACFOOI_04660</name>
</gene>
<proteinExistence type="predicted"/>
<dbReference type="InterPro" id="IPR036873">
    <property type="entry name" value="Rhodanese-like_dom_sf"/>
</dbReference>
<keyword evidence="1" id="KW-0479">Metal-binding</keyword>
<dbReference type="EMBL" id="JBHRYQ010000001">
    <property type="protein sequence ID" value="MFC3809933.1"/>
    <property type="molecule type" value="Genomic_DNA"/>
</dbReference>
<accession>A0ABV7YUN7</accession>
<name>A0ABV7YUN7_9BACT</name>
<comment type="caution">
    <text evidence="3">The sequence shown here is derived from an EMBL/GenBank/DDBJ whole genome shotgun (WGS) entry which is preliminary data.</text>
</comment>
<dbReference type="InterPro" id="IPR051682">
    <property type="entry name" value="Mito_Persulfide_Diox"/>
</dbReference>
<evidence type="ECO:0000259" key="2">
    <source>
        <dbReference type="PROSITE" id="PS50206"/>
    </source>
</evidence>
<dbReference type="InterPro" id="IPR001763">
    <property type="entry name" value="Rhodanese-like_dom"/>
</dbReference>
<dbReference type="SMART" id="SM00450">
    <property type="entry name" value="RHOD"/>
    <property type="match status" value="2"/>
</dbReference>
<dbReference type="Gene3D" id="3.40.250.10">
    <property type="entry name" value="Rhodanese-like domain"/>
    <property type="match status" value="2"/>
</dbReference>
<dbReference type="CDD" id="cd07724">
    <property type="entry name" value="POD-like_MBL-fold"/>
    <property type="match status" value="1"/>
</dbReference>
<dbReference type="InterPro" id="IPR044528">
    <property type="entry name" value="POD-like_MBL-fold"/>
</dbReference>
<dbReference type="SUPFAM" id="SSF56281">
    <property type="entry name" value="Metallo-hydrolase/oxidoreductase"/>
    <property type="match status" value="1"/>
</dbReference>
<evidence type="ECO:0000313" key="4">
    <source>
        <dbReference type="Proteomes" id="UP001595616"/>
    </source>
</evidence>
<dbReference type="SUPFAM" id="SSF52821">
    <property type="entry name" value="Rhodanese/Cell cycle control phosphatase"/>
    <property type="match status" value="2"/>
</dbReference>
<keyword evidence="4" id="KW-1185">Reference proteome</keyword>
<feature type="domain" description="Rhodanese" evidence="2">
    <location>
        <begin position="374"/>
        <end position="457"/>
    </location>
</feature>
<organism evidence="3 4">
    <name type="scientific">Lacihabitans lacunae</name>
    <dbReference type="NCBI Taxonomy" id="1028214"/>
    <lineage>
        <taxon>Bacteria</taxon>
        <taxon>Pseudomonadati</taxon>
        <taxon>Bacteroidota</taxon>
        <taxon>Cytophagia</taxon>
        <taxon>Cytophagales</taxon>
        <taxon>Leadbetterellaceae</taxon>
        <taxon>Lacihabitans</taxon>
    </lineage>
</organism>
<dbReference type="Pfam" id="PF00753">
    <property type="entry name" value="Lactamase_B"/>
    <property type="match status" value="1"/>
</dbReference>
<dbReference type="PROSITE" id="PS50206">
    <property type="entry name" value="RHODANESE_3"/>
    <property type="match status" value="2"/>
</dbReference>
<protein>
    <submittedName>
        <fullName evidence="3">Rhodanese-like domain-containing protein</fullName>
    </submittedName>
</protein>
<dbReference type="PANTHER" id="PTHR43084">
    <property type="entry name" value="PERSULFIDE DIOXYGENASE ETHE1"/>
    <property type="match status" value="1"/>
</dbReference>
<dbReference type="PANTHER" id="PTHR43084:SF1">
    <property type="entry name" value="PERSULFIDE DIOXYGENASE ETHE1, MITOCHONDRIAL"/>
    <property type="match status" value="1"/>
</dbReference>
<dbReference type="CDD" id="cd00158">
    <property type="entry name" value="RHOD"/>
    <property type="match status" value="2"/>
</dbReference>
<reference evidence="4" key="1">
    <citation type="journal article" date="2019" name="Int. J. Syst. Evol. Microbiol.">
        <title>The Global Catalogue of Microorganisms (GCM) 10K type strain sequencing project: providing services to taxonomists for standard genome sequencing and annotation.</title>
        <authorList>
            <consortium name="The Broad Institute Genomics Platform"/>
            <consortium name="The Broad Institute Genome Sequencing Center for Infectious Disease"/>
            <person name="Wu L."/>
            <person name="Ma J."/>
        </authorList>
    </citation>
    <scope>NUCLEOTIDE SEQUENCE [LARGE SCALE GENOMIC DNA]</scope>
    <source>
        <strain evidence="4">CECT 7956</strain>
    </source>
</reference>
<dbReference type="Proteomes" id="UP001595616">
    <property type="component" value="Unassembled WGS sequence"/>
</dbReference>
<feature type="domain" description="Rhodanese" evidence="2">
    <location>
        <begin position="268"/>
        <end position="359"/>
    </location>
</feature>
<evidence type="ECO:0000313" key="3">
    <source>
        <dbReference type="EMBL" id="MFC3809933.1"/>
    </source>
</evidence>
<dbReference type="Pfam" id="PF00581">
    <property type="entry name" value="Rhodanese"/>
    <property type="match status" value="2"/>
</dbReference>
<dbReference type="Gene3D" id="3.60.15.10">
    <property type="entry name" value="Ribonuclease Z/Hydroxyacylglutathione hydrolase-like"/>
    <property type="match status" value="1"/>
</dbReference>
<dbReference type="InterPro" id="IPR001279">
    <property type="entry name" value="Metallo-B-lactamas"/>
</dbReference>
<dbReference type="RefSeq" id="WP_379835594.1">
    <property type="nucleotide sequence ID" value="NZ_JBHRYQ010000001.1"/>
</dbReference>
<evidence type="ECO:0000256" key="1">
    <source>
        <dbReference type="ARBA" id="ARBA00022723"/>
    </source>
</evidence>
<sequence>MKIEQIYTGCLAQGAYFIQSKGEAVVIDPLREVGPYLEKAQKESVKIKYVFETHFHADFVSGHLDLSSKSGAPIVYGPNAVTGFDAIIAEDGQIFEVGDIKIKVLHTPGHTMESTCFLLFDENGKENALFSGDTLFIGDVGRPDLAQKSDITMDDLAGFLYDSLRNKIMTLPDDVTVYPAHGAGSACGKNMSKETTDSLGNQKATNYALRADMTKEEFIKEVTDGLAPPPNYFPQNVMMNKQGYESFDEVMARGAQALSPIAFEAAANETGAIMLDTRNPQVFAKGFVPNSINIGLNGQFAPWVGALIPDLKQEILLITEEGQEEETITRLARVGYDNSIGYLKGGIDAWKNAGNELDTIESISPEELSERMKKDPEMHVIDVRKPGEYISEHVENVPNFPLDFINENFAEINKANTYTIHCAGGYRSMIAASILKSRGIDVVDVNGGFAAIKSSEKFTLTDYVCPSTIK</sequence>
<dbReference type="SMART" id="SM00849">
    <property type="entry name" value="Lactamase_B"/>
    <property type="match status" value="1"/>
</dbReference>